<proteinExistence type="predicted"/>
<dbReference type="AlphaFoldDB" id="A0A1Y1Y0W4"/>
<accession>A0A1Y1Y0W4</accession>
<dbReference type="InterPro" id="IPR010323">
    <property type="entry name" value="DUF924"/>
</dbReference>
<dbReference type="Gene3D" id="1.20.58.320">
    <property type="entry name" value="TPR-like"/>
    <property type="match status" value="1"/>
</dbReference>
<gene>
    <name evidence="1" type="ORF">K493DRAFT_409223</name>
</gene>
<dbReference type="InParanoid" id="A0A1Y1Y0W4"/>
<dbReference type="Proteomes" id="UP000193498">
    <property type="component" value="Unassembled WGS sequence"/>
</dbReference>
<dbReference type="Gene3D" id="1.25.40.10">
    <property type="entry name" value="Tetratricopeptide repeat domain"/>
    <property type="match status" value="1"/>
</dbReference>
<organism evidence="1 2">
    <name type="scientific">Basidiobolus meristosporus CBS 931.73</name>
    <dbReference type="NCBI Taxonomy" id="1314790"/>
    <lineage>
        <taxon>Eukaryota</taxon>
        <taxon>Fungi</taxon>
        <taxon>Fungi incertae sedis</taxon>
        <taxon>Zoopagomycota</taxon>
        <taxon>Entomophthoromycotina</taxon>
        <taxon>Basidiobolomycetes</taxon>
        <taxon>Basidiobolales</taxon>
        <taxon>Basidiobolaceae</taxon>
        <taxon>Basidiobolus</taxon>
    </lineage>
</organism>
<dbReference type="Pfam" id="PF06041">
    <property type="entry name" value="DUF924"/>
    <property type="match status" value="1"/>
</dbReference>
<evidence type="ECO:0000313" key="1">
    <source>
        <dbReference type="EMBL" id="ORX91647.1"/>
    </source>
</evidence>
<dbReference type="InterPro" id="IPR011990">
    <property type="entry name" value="TPR-like_helical_dom_sf"/>
</dbReference>
<dbReference type="EMBL" id="MCFE01000313">
    <property type="protein sequence ID" value="ORX91647.1"/>
    <property type="molecule type" value="Genomic_DNA"/>
</dbReference>
<evidence type="ECO:0000313" key="2">
    <source>
        <dbReference type="Proteomes" id="UP000193498"/>
    </source>
</evidence>
<protein>
    <submittedName>
        <fullName evidence="1">DUF924-domain-containing protein</fullName>
    </submittedName>
</protein>
<dbReference type="OrthoDB" id="414698at2759"/>
<name>A0A1Y1Y0W4_9FUNG</name>
<sequence length="211" mass="24383">MSAALALQKRVLSFWFQGYQQGQPISSVSFKHWFGGQKETDEYIRENFKRDRDALFEEGKYEAELSKTAQGTLSMIILLDQFSRNLYRNSPKSFEADPKSVTLANYVINSGMEKELQPIERIFLYLPFEHAEDLKLQDYAVQKYEELVDDCDENIRPVAVEFVSFANRHRVVIEKFGRFPHRNEVLGRASTASEIEYLNNGGENFSGSSQK</sequence>
<comment type="caution">
    <text evidence="1">The sequence shown here is derived from an EMBL/GenBank/DDBJ whole genome shotgun (WGS) entry which is preliminary data.</text>
</comment>
<keyword evidence="2" id="KW-1185">Reference proteome</keyword>
<reference evidence="1 2" key="1">
    <citation type="submission" date="2016-07" db="EMBL/GenBank/DDBJ databases">
        <title>Pervasive Adenine N6-methylation of Active Genes in Fungi.</title>
        <authorList>
            <consortium name="DOE Joint Genome Institute"/>
            <person name="Mondo S.J."/>
            <person name="Dannebaum R.O."/>
            <person name="Kuo R.C."/>
            <person name="Labutti K."/>
            <person name="Haridas S."/>
            <person name="Kuo A."/>
            <person name="Salamov A."/>
            <person name="Ahrendt S.R."/>
            <person name="Lipzen A."/>
            <person name="Sullivan W."/>
            <person name="Andreopoulos W.B."/>
            <person name="Clum A."/>
            <person name="Lindquist E."/>
            <person name="Daum C."/>
            <person name="Ramamoorthy G.K."/>
            <person name="Gryganskyi A."/>
            <person name="Culley D."/>
            <person name="Magnuson J.K."/>
            <person name="James T.Y."/>
            <person name="O'Malley M.A."/>
            <person name="Stajich J.E."/>
            <person name="Spatafora J.W."/>
            <person name="Visel A."/>
            <person name="Grigoriev I.V."/>
        </authorList>
    </citation>
    <scope>NUCLEOTIDE SEQUENCE [LARGE SCALE GENOMIC DNA]</scope>
    <source>
        <strain evidence="1 2">CBS 931.73</strain>
    </source>
</reference>
<dbReference type="STRING" id="1314790.A0A1Y1Y0W4"/>
<dbReference type="SUPFAM" id="SSF48452">
    <property type="entry name" value="TPR-like"/>
    <property type="match status" value="1"/>
</dbReference>